<dbReference type="InterPro" id="IPR023614">
    <property type="entry name" value="Porin_dom_sf"/>
</dbReference>
<proteinExistence type="predicted"/>
<dbReference type="InParanoid" id="Q02AU2"/>
<evidence type="ECO:0000256" key="2">
    <source>
        <dbReference type="SAM" id="SignalP"/>
    </source>
</evidence>
<name>Q02AU2_SOLUE</name>
<dbReference type="SUPFAM" id="SSF56935">
    <property type="entry name" value="Porins"/>
    <property type="match status" value="1"/>
</dbReference>
<dbReference type="eggNOG" id="COG3746">
    <property type="taxonomic scope" value="Bacteria"/>
</dbReference>
<sequence precursor="true">MKITRKLLLASVAALLFAAPLPAQDATELLTRMKAMEDRIKSLEAEVQTLKSQQTAASAPQPVPQAPTAALPAPMPVAAAPQDTTQFGGAAGAAAKALNPDISVIGDFLGAIGNPGGRPTPSLEMHETEVGFQEVIDPYARADFFITFGEHGVDLEEGYITFTSLPAGLQLKVGKMRAAFGKVNTMHNHVLPWTDRPLVTQNLVGGEDGIDDAGISLSRILPAPKGLFLEGTAQIYRGDSDNVFVARRRSDVSAVGHLRAYADISENSNIDLGGSYARGHSPFAYGLNQLFGVDATVRWKPLRRAIYHSFVGRSEFIWTRTSVAPTVLGDTVFPGIILPQPIALGPATLAKPFGFYVSGDYQLDRRWVVGGRFDRSQRGQCLPTLPDTIPNCQEFPPGFNFTRGYPLVTDTGASALLTYWASEFSQIRAQLRRTSYAGRATNELLFQFQFSMGAHGAHPF</sequence>
<feature type="coiled-coil region" evidence="1">
    <location>
        <begin position="26"/>
        <end position="53"/>
    </location>
</feature>
<evidence type="ECO:0000256" key="1">
    <source>
        <dbReference type="SAM" id="Coils"/>
    </source>
</evidence>
<gene>
    <name evidence="3" type="ordered locus">Acid_0825</name>
</gene>
<dbReference type="AlphaFoldDB" id="Q02AU2"/>
<accession>Q02AU2</accession>
<dbReference type="Gene3D" id="2.40.160.10">
    <property type="entry name" value="Porin"/>
    <property type="match status" value="1"/>
</dbReference>
<keyword evidence="1" id="KW-0175">Coiled coil</keyword>
<dbReference type="HOGENOM" id="CLU_038901_1_0_0"/>
<keyword evidence="2" id="KW-0732">Signal</keyword>
<evidence type="ECO:0008006" key="4">
    <source>
        <dbReference type="Google" id="ProtNLM"/>
    </source>
</evidence>
<organism evidence="3">
    <name type="scientific">Solibacter usitatus (strain Ellin6076)</name>
    <dbReference type="NCBI Taxonomy" id="234267"/>
    <lineage>
        <taxon>Bacteria</taxon>
        <taxon>Pseudomonadati</taxon>
        <taxon>Acidobacteriota</taxon>
        <taxon>Terriglobia</taxon>
        <taxon>Bryobacterales</taxon>
        <taxon>Solibacteraceae</taxon>
        <taxon>Candidatus Solibacter</taxon>
    </lineage>
</organism>
<dbReference type="EMBL" id="CP000473">
    <property type="protein sequence ID" value="ABJ81824.1"/>
    <property type="molecule type" value="Genomic_DNA"/>
</dbReference>
<feature type="chain" id="PRO_5004163977" description="Phosphate-selective porin O and P" evidence="2">
    <location>
        <begin position="26"/>
        <end position="460"/>
    </location>
</feature>
<dbReference type="OrthoDB" id="9788733at2"/>
<dbReference type="KEGG" id="sus:Acid_0825"/>
<dbReference type="STRING" id="234267.Acid_0825"/>
<protein>
    <recommendedName>
        <fullName evidence="4">Phosphate-selective porin O and P</fullName>
    </recommendedName>
</protein>
<feature type="signal peptide" evidence="2">
    <location>
        <begin position="1"/>
        <end position="25"/>
    </location>
</feature>
<reference evidence="3" key="1">
    <citation type="submission" date="2006-10" db="EMBL/GenBank/DDBJ databases">
        <title>Complete sequence of Solibacter usitatus Ellin6076.</title>
        <authorList>
            <consortium name="US DOE Joint Genome Institute"/>
            <person name="Copeland A."/>
            <person name="Lucas S."/>
            <person name="Lapidus A."/>
            <person name="Barry K."/>
            <person name="Detter J.C."/>
            <person name="Glavina del Rio T."/>
            <person name="Hammon N."/>
            <person name="Israni S."/>
            <person name="Dalin E."/>
            <person name="Tice H."/>
            <person name="Pitluck S."/>
            <person name="Thompson L.S."/>
            <person name="Brettin T."/>
            <person name="Bruce D."/>
            <person name="Han C."/>
            <person name="Tapia R."/>
            <person name="Gilna P."/>
            <person name="Schmutz J."/>
            <person name="Larimer F."/>
            <person name="Land M."/>
            <person name="Hauser L."/>
            <person name="Kyrpides N."/>
            <person name="Mikhailova N."/>
            <person name="Janssen P.H."/>
            <person name="Kuske C.R."/>
            <person name="Richardson P."/>
        </authorList>
    </citation>
    <scope>NUCLEOTIDE SEQUENCE</scope>
    <source>
        <strain evidence="3">Ellin6076</strain>
    </source>
</reference>
<evidence type="ECO:0000313" key="3">
    <source>
        <dbReference type="EMBL" id="ABJ81824.1"/>
    </source>
</evidence>